<keyword evidence="6" id="KW-1185">Reference proteome</keyword>
<evidence type="ECO:0000256" key="1">
    <source>
        <dbReference type="ARBA" id="ARBA00022741"/>
    </source>
</evidence>
<dbReference type="EMBL" id="AOPY01001364">
    <property type="protein sequence ID" value="EPJ40629.1"/>
    <property type="molecule type" value="Genomic_DNA"/>
</dbReference>
<dbReference type="GO" id="GO:0005737">
    <property type="term" value="C:cytoplasm"/>
    <property type="evidence" value="ECO:0007669"/>
    <property type="project" value="TreeGrafter"/>
</dbReference>
<dbReference type="PANTHER" id="PTHR16305">
    <property type="entry name" value="TESTICULAR SOLUBLE ADENYLYL CYCLASE"/>
    <property type="match status" value="1"/>
</dbReference>
<reference evidence="5 6" key="1">
    <citation type="submission" date="2013-02" db="EMBL/GenBank/DDBJ databases">
        <title>Draft Genome Sequence of Streptomyces afghaniensis, Which Produces Compounds of the Julimycin B-Complex.</title>
        <authorList>
            <person name="Gruening B.A."/>
            <person name="Praeg A."/>
            <person name="Erxleben A."/>
            <person name="Guenther S."/>
            <person name="Fiedler H.-P."/>
            <person name="Goodfellow M."/>
            <person name="Mueller M."/>
        </authorList>
    </citation>
    <scope>NUCLEOTIDE SEQUENCE [LARGE SCALE GENOMIC DNA]</scope>
    <source>
        <strain evidence="5 6">772</strain>
    </source>
</reference>
<proteinExistence type="predicted"/>
<dbReference type="RefSeq" id="WP_020271299.1">
    <property type="nucleotide sequence ID" value="NZ_KE354111.1"/>
</dbReference>
<evidence type="ECO:0000259" key="4">
    <source>
        <dbReference type="Pfam" id="PF13191"/>
    </source>
</evidence>
<sequence length="390" mass="41231">MEREREAERVRDALSDVAAGRGRALLVEGNPGSGRSAVLGGIRESARGAGLLVLTARGSTEESAVPYGICLQLFEALLEEDPPGDRTAERVRGLLEPAGRPAEAEADALVRELHRLTLRLAARSPLALVVDDMQWADEPSLRFLTYLANRLDDRCVLLAVAMTAPHTDGPAARAADLLAGLGPTASLWLAPLTPAGTETVVRGHWPEPPRERFAAVCHELTGGNPLLLRELCAQAVDDGIEPDPAHLGRLRTTLPRGVVRRTRLRLAGLSPDAALLTEAVAVFGDTGATVDEAARAADLPPDVAHEATAEAVATGLLRDEEHLRLAQPLLRTAVLALTPQAVRERAHGAAARALAARNAPLPLVGEHLLHTPPPATRGPSPCCVAPRGRP</sequence>
<feature type="domain" description="Orc1-like AAA ATPase" evidence="4">
    <location>
        <begin position="3"/>
        <end position="154"/>
    </location>
</feature>
<accession>S4NQC6</accession>
<dbReference type="Pfam" id="PF13191">
    <property type="entry name" value="AAA_16"/>
    <property type="match status" value="1"/>
</dbReference>
<gene>
    <name evidence="5" type="ORF">STAFG_2322</name>
</gene>
<dbReference type="AlphaFoldDB" id="S4NQC6"/>
<dbReference type="InterPro" id="IPR041664">
    <property type="entry name" value="AAA_16"/>
</dbReference>
<protein>
    <recommendedName>
        <fullName evidence="4">Orc1-like AAA ATPase domain-containing protein</fullName>
    </recommendedName>
</protein>
<evidence type="ECO:0000313" key="6">
    <source>
        <dbReference type="Proteomes" id="UP000015001"/>
    </source>
</evidence>
<feature type="region of interest" description="Disordered" evidence="3">
    <location>
        <begin position="370"/>
        <end position="390"/>
    </location>
</feature>
<dbReference type="PATRIC" id="fig|1283301.3.peg.2293"/>
<dbReference type="GO" id="GO:0004016">
    <property type="term" value="F:adenylate cyclase activity"/>
    <property type="evidence" value="ECO:0007669"/>
    <property type="project" value="TreeGrafter"/>
</dbReference>
<dbReference type="PANTHER" id="PTHR16305:SF35">
    <property type="entry name" value="TRANSCRIPTIONAL ACTIVATOR DOMAIN"/>
    <property type="match status" value="1"/>
</dbReference>
<keyword evidence="2" id="KW-0067">ATP-binding</keyword>
<dbReference type="Proteomes" id="UP000015001">
    <property type="component" value="Unassembled WGS sequence"/>
</dbReference>
<dbReference type="InterPro" id="IPR027417">
    <property type="entry name" value="P-loop_NTPase"/>
</dbReference>
<comment type="caution">
    <text evidence="5">The sequence shown here is derived from an EMBL/GenBank/DDBJ whole genome shotgun (WGS) entry which is preliminary data.</text>
</comment>
<dbReference type="HOGENOM" id="CLU_047002_0_0_11"/>
<evidence type="ECO:0000256" key="2">
    <source>
        <dbReference type="ARBA" id="ARBA00022840"/>
    </source>
</evidence>
<keyword evidence="1" id="KW-0547">Nucleotide-binding</keyword>
<dbReference type="GO" id="GO:0005524">
    <property type="term" value="F:ATP binding"/>
    <property type="evidence" value="ECO:0007669"/>
    <property type="project" value="UniProtKB-KW"/>
</dbReference>
<name>S4NQC6_9ACTN</name>
<evidence type="ECO:0000256" key="3">
    <source>
        <dbReference type="SAM" id="MobiDB-lite"/>
    </source>
</evidence>
<dbReference type="SUPFAM" id="SSF52540">
    <property type="entry name" value="P-loop containing nucleoside triphosphate hydrolases"/>
    <property type="match status" value="1"/>
</dbReference>
<organism evidence="5 6">
    <name type="scientific">Streptomyces afghaniensis 772</name>
    <dbReference type="NCBI Taxonomy" id="1283301"/>
    <lineage>
        <taxon>Bacteria</taxon>
        <taxon>Bacillati</taxon>
        <taxon>Actinomycetota</taxon>
        <taxon>Actinomycetes</taxon>
        <taxon>Kitasatosporales</taxon>
        <taxon>Streptomycetaceae</taxon>
        <taxon>Streptomyces</taxon>
    </lineage>
</organism>
<evidence type="ECO:0000313" key="5">
    <source>
        <dbReference type="EMBL" id="EPJ40629.1"/>
    </source>
</evidence>